<gene>
    <name evidence="8" type="ORF">JCM21142_72602</name>
</gene>
<reference evidence="8 9" key="1">
    <citation type="journal article" date="2014" name="Genome Announc.">
        <title>Draft Genome Sequence of Cytophaga fermentans JCM 21142T, a Facultative Anaerobe Isolated from Marine Mud.</title>
        <authorList>
            <person name="Starns D."/>
            <person name="Oshima K."/>
            <person name="Suda W."/>
            <person name="Iino T."/>
            <person name="Yuki M."/>
            <person name="Inoue J."/>
            <person name="Kitamura K."/>
            <person name="Iida T."/>
            <person name="Darby A."/>
            <person name="Hattori M."/>
            <person name="Ohkuma M."/>
        </authorList>
    </citation>
    <scope>NUCLEOTIDE SEQUENCE [LARGE SCALE GENOMIC DNA]</scope>
    <source>
        <strain evidence="8 9">JCM 21142</strain>
    </source>
</reference>
<dbReference type="STRING" id="869213.GCA_000517085_02224"/>
<organism evidence="8 9">
    <name type="scientific">Saccharicrinis fermentans DSM 9555 = JCM 21142</name>
    <dbReference type="NCBI Taxonomy" id="869213"/>
    <lineage>
        <taxon>Bacteria</taxon>
        <taxon>Pseudomonadati</taxon>
        <taxon>Bacteroidota</taxon>
        <taxon>Bacteroidia</taxon>
        <taxon>Marinilabiliales</taxon>
        <taxon>Marinilabiliaceae</taxon>
        <taxon>Saccharicrinis</taxon>
    </lineage>
</organism>
<evidence type="ECO:0000256" key="4">
    <source>
        <dbReference type="ARBA" id="ARBA00012869"/>
    </source>
</evidence>
<evidence type="ECO:0000313" key="9">
    <source>
        <dbReference type="Proteomes" id="UP000019402"/>
    </source>
</evidence>
<dbReference type="PRINTS" id="PR00073">
    <property type="entry name" value="COPRGNOXDASE"/>
</dbReference>
<evidence type="ECO:0000256" key="5">
    <source>
        <dbReference type="ARBA" id="ARBA00023002"/>
    </source>
</evidence>
<protein>
    <recommendedName>
        <fullName evidence="4">coproporphyrinogen oxidase</fullName>
        <ecNumber evidence="4">1.3.3.3</ecNumber>
    </recommendedName>
</protein>
<keyword evidence="6" id="KW-0350">Heme biosynthesis</keyword>
<dbReference type="GO" id="GO:0004109">
    <property type="term" value="F:coproporphyrinogen oxidase activity"/>
    <property type="evidence" value="ECO:0007669"/>
    <property type="project" value="UniProtKB-EC"/>
</dbReference>
<dbReference type="Gene3D" id="3.40.1500.10">
    <property type="entry name" value="Coproporphyrinogen III oxidase, aerobic"/>
    <property type="match status" value="1"/>
</dbReference>
<comment type="subunit">
    <text evidence="3">Homodimer.</text>
</comment>
<dbReference type="GO" id="GO:0006782">
    <property type="term" value="P:protoporphyrinogen IX biosynthetic process"/>
    <property type="evidence" value="ECO:0007669"/>
    <property type="project" value="TreeGrafter"/>
</dbReference>
<dbReference type="AlphaFoldDB" id="W7Y888"/>
<keyword evidence="7" id="KW-0627">Porphyrin biosynthesis</keyword>
<comment type="caution">
    <text evidence="8">The sequence shown here is derived from an EMBL/GenBank/DDBJ whole genome shotgun (WGS) entry which is preliminary data.</text>
</comment>
<dbReference type="PANTHER" id="PTHR10755">
    <property type="entry name" value="COPROPORPHYRINOGEN III OXIDASE, MITOCHONDRIAL"/>
    <property type="match status" value="1"/>
</dbReference>
<keyword evidence="9" id="KW-1185">Reference proteome</keyword>
<sequence>MKHTSRIASIYKDLQQQMCRQLEKGDGKGLFQQLPWTKDIGSGLTCVMKNGDVIEKAGLNFSHVEGDFSDKMEALLGMKAARYSATGISSIIHPFNPFVPIIHMNVRFFELDNGVCWFGGGIDLTPHYIDESEAAWFHRSLKDICDQYNGDYYPDYKAWADNYFFIKHRNETRGVGGSFSIVFNLKMKENWIGY</sequence>
<dbReference type="InterPro" id="IPR001260">
    <property type="entry name" value="Coprogen_oxidase_aer"/>
</dbReference>
<dbReference type="Pfam" id="PF01218">
    <property type="entry name" value="Coprogen_oxidas"/>
    <property type="match status" value="1"/>
</dbReference>
<evidence type="ECO:0000256" key="1">
    <source>
        <dbReference type="ARBA" id="ARBA00005168"/>
    </source>
</evidence>
<dbReference type="EC" id="1.3.3.3" evidence="4"/>
<dbReference type="Proteomes" id="UP000019402">
    <property type="component" value="Unassembled WGS sequence"/>
</dbReference>
<dbReference type="InterPro" id="IPR036406">
    <property type="entry name" value="Coprogen_oxidase_aer_sf"/>
</dbReference>
<comment type="pathway">
    <text evidence="1">Porphyrin-containing compound metabolism; protoporphyrin-IX biosynthesis; protoporphyrinogen-IX from coproporphyrinogen-III (O2 route): step 1/1.</text>
</comment>
<evidence type="ECO:0000256" key="3">
    <source>
        <dbReference type="ARBA" id="ARBA00011738"/>
    </source>
</evidence>
<comment type="similarity">
    <text evidence="2">Belongs to the aerobic coproporphyrinogen-III oxidase family.</text>
</comment>
<keyword evidence="5" id="KW-0560">Oxidoreductase</keyword>
<evidence type="ECO:0000256" key="2">
    <source>
        <dbReference type="ARBA" id="ARBA00010644"/>
    </source>
</evidence>
<dbReference type="GO" id="GO:0005737">
    <property type="term" value="C:cytoplasm"/>
    <property type="evidence" value="ECO:0007669"/>
    <property type="project" value="TreeGrafter"/>
</dbReference>
<dbReference type="eggNOG" id="COG0408">
    <property type="taxonomic scope" value="Bacteria"/>
</dbReference>
<evidence type="ECO:0000256" key="6">
    <source>
        <dbReference type="ARBA" id="ARBA00023133"/>
    </source>
</evidence>
<evidence type="ECO:0000256" key="7">
    <source>
        <dbReference type="ARBA" id="ARBA00023244"/>
    </source>
</evidence>
<dbReference type="PANTHER" id="PTHR10755:SF0">
    <property type="entry name" value="OXYGEN-DEPENDENT COPROPORPHYRINOGEN-III OXIDASE, MITOCHONDRIAL"/>
    <property type="match status" value="1"/>
</dbReference>
<accession>W7Y888</accession>
<dbReference type="SUPFAM" id="SSF102886">
    <property type="entry name" value="Coproporphyrinogen III oxidase"/>
    <property type="match status" value="1"/>
</dbReference>
<dbReference type="EMBL" id="BAMD01000033">
    <property type="protein sequence ID" value="GAF03913.1"/>
    <property type="molecule type" value="Genomic_DNA"/>
</dbReference>
<proteinExistence type="inferred from homology"/>
<evidence type="ECO:0000313" key="8">
    <source>
        <dbReference type="EMBL" id="GAF03913.1"/>
    </source>
</evidence>
<name>W7Y888_9BACT</name>